<dbReference type="InterPro" id="IPR003660">
    <property type="entry name" value="HAMP_dom"/>
</dbReference>
<keyword evidence="8" id="KW-0812">Transmembrane</keyword>
<keyword evidence="8" id="KW-1133">Transmembrane helix</keyword>
<proteinExistence type="predicted"/>
<reference evidence="10" key="2">
    <citation type="submission" date="2020-09" db="EMBL/GenBank/DDBJ databases">
        <authorList>
            <person name="Sun Q."/>
            <person name="Zhou Y."/>
        </authorList>
    </citation>
    <scope>NUCLEOTIDE SEQUENCE</scope>
    <source>
        <strain evidence="10">CGMCC 1.12919</strain>
    </source>
</reference>
<reference evidence="10" key="1">
    <citation type="journal article" date="2014" name="Int. J. Syst. Evol. Microbiol.">
        <title>Complete genome sequence of Corynebacterium casei LMG S-19264T (=DSM 44701T), isolated from a smear-ripened cheese.</title>
        <authorList>
            <consortium name="US DOE Joint Genome Institute (JGI-PGF)"/>
            <person name="Walter F."/>
            <person name="Albersmeier A."/>
            <person name="Kalinowski J."/>
            <person name="Ruckert C."/>
        </authorList>
    </citation>
    <scope>NUCLEOTIDE SEQUENCE</scope>
    <source>
        <strain evidence="10">CGMCC 1.12919</strain>
    </source>
</reference>
<keyword evidence="6" id="KW-0418">Kinase</keyword>
<feature type="transmembrane region" description="Helical" evidence="8">
    <location>
        <begin position="274"/>
        <end position="296"/>
    </location>
</feature>
<comment type="caution">
    <text evidence="10">The sequence shown here is derived from an EMBL/GenBank/DDBJ whole genome shotgun (WGS) entry which is preliminary data.</text>
</comment>
<evidence type="ECO:0000259" key="9">
    <source>
        <dbReference type="PROSITE" id="PS50885"/>
    </source>
</evidence>
<sequence length="549" mass="58191">MASFATFRSRLICLFALATFPAVALALALSWHVYRTANRTSDEGYRLAVLNVAGQARSVISGTRRVVNTLLAAAGPELAGAECEHRLARTAEVNGQYSAIAVVSANGIHCGTGKLAEFDQFARGSLLSPLASSPPASGAAAATQRADTVLVGRGPLGPRVAVSVQASETTVLAVVIDPAWWSKSITDVSPAAGGTVAIVDNGGQIVGAAGDESPSPAWLPPAPEALARPDSLGLTEADSQDGRAFVYSSEPVDAALTAIAGFPRISFGPAERQLAIGLVFPFLLFVIVLAVAWVAIDRLFLHWIRRLDATARRLAFGDFNVRAELPEDAPLELRQYANAFDQMTQVLGTRTRELATVAQQRSALLRELHHRVKNNFQVIASFLNLMKRERSGEARQALAFAESRVHAMAAAYKLALAQGDIRLVSVPDVIEDVVAYVQHAAGLPGNTITLRQHDNGAFLDLDHAIPLALLLVETLWPLLMAPLASRVGLTVEVKELAGAMSLVITAPAHTEEIRTGRFQKAFLDQIGAAPLLGVAAVLAVTMPTQEAAA</sequence>
<keyword evidence="3" id="KW-0597">Phosphoprotein</keyword>
<dbReference type="AlphaFoldDB" id="A0A916U716"/>
<dbReference type="InterPro" id="IPR011495">
    <property type="entry name" value="Sig_transdc_His_kin_sub2_dim/P"/>
</dbReference>
<dbReference type="GO" id="GO:0016020">
    <property type="term" value="C:membrane"/>
    <property type="evidence" value="ECO:0007669"/>
    <property type="project" value="InterPro"/>
</dbReference>
<evidence type="ECO:0000256" key="1">
    <source>
        <dbReference type="ARBA" id="ARBA00000085"/>
    </source>
</evidence>
<evidence type="ECO:0000313" key="11">
    <source>
        <dbReference type="Proteomes" id="UP000637002"/>
    </source>
</evidence>
<name>A0A916U716_9HYPH</name>
<keyword evidence="11" id="KW-1185">Reference proteome</keyword>
<dbReference type="GO" id="GO:0004673">
    <property type="term" value="F:protein histidine kinase activity"/>
    <property type="evidence" value="ECO:0007669"/>
    <property type="project" value="UniProtKB-EC"/>
</dbReference>
<dbReference type="Gene3D" id="1.10.287.130">
    <property type="match status" value="1"/>
</dbReference>
<evidence type="ECO:0000256" key="4">
    <source>
        <dbReference type="ARBA" id="ARBA00022679"/>
    </source>
</evidence>
<dbReference type="GO" id="GO:0007165">
    <property type="term" value="P:signal transduction"/>
    <property type="evidence" value="ECO:0007669"/>
    <property type="project" value="InterPro"/>
</dbReference>
<comment type="catalytic activity">
    <reaction evidence="1">
        <text>ATP + protein L-histidine = ADP + protein N-phospho-L-histidine.</text>
        <dbReference type="EC" id="2.7.13.3"/>
    </reaction>
</comment>
<dbReference type="GO" id="GO:0005524">
    <property type="term" value="F:ATP binding"/>
    <property type="evidence" value="ECO:0007669"/>
    <property type="project" value="UniProtKB-KW"/>
</dbReference>
<dbReference type="PROSITE" id="PS50885">
    <property type="entry name" value="HAMP"/>
    <property type="match status" value="1"/>
</dbReference>
<dbReference type="CDD" id="cd06225">
    <property type="entry name" value="HAMP"/>
    <property type="match status" value="1"/>
</dbReference>
<evidence type="ECO:0000256" key="8">
    <source>
        <dbReference type="SAM" id="Phobius"/>
    </source>
</evidence>
<accession>A0A916U716</accession>
<dbReference type="EMBL" id="BMGG01000003">
    <property type="protein sequence ID" value="GGC63114.1"/>
    <property type="molecule type" value="Genomic_DNA"/>
</dbReference>
<dbReference type="PANTHER" id="PTHR41523:SF8">
    <property type="entry name" value="ETHYLENE RESPONSE SENSOR PROTEIN"/>
    <property type="match status" value="1"/>
</dbReference>
<keyword evidence="7" id="KW-0067">ATP-binding</keyword>
<dbReference type="Proteomes" id="UP000637002">
    <property type="component" value="Unassembled WGS sequence"/>
</dbReference>
<keyword evidence="5" id="KW-0547">Nucleotide-binding</keyword>
<organism evidence="10 11">
    <name type="scientific">Chelatococcus reniformis</name>
    <dbReference type="NCBI Taxonomy" id="1494448"/>
    <lineage>
        <taxon>Bacteria</taxon>
        <taxon>Pseudomonadati</taxon>
        <taxon>Pseudomonadota</taxon>
        <taxon>Alphaproteobacteria</taxon>
        <taxon>Hyphomicrobiales</taxon>
        <taxon>Chelatococcaceae</taxon>
        <taxon>Chelatococcus</taxon>
    </lineage>
</organism>
<dbReference type="EC" id="2.7.13.3" evidence="2"/>
<keyword evidence="4" id="KW-0808">Transferase</keyword>
<evidence type="ECO:0000256" key="7">
    <source>
        <dbReference type="ARBA" id="ARBA00022840"/>
    </source>
</evidence>
<evidence type="ECO:0000256" key="2">
    <source>
        <dbReference type="ARBA" id="ARBA00012438"/>
    </source>
</evidence>
<feature type="domain" description="HAMP" evidence="9">
    <location>
        <begin position="298"/>
        <end position="352"/>
    </location>
</feature>
<dbReference type="PANTHER" id="PTHR41523">
    <property type="entry name" value="TWO-COMPONENT SYSTEM SENSOR PROTEIN"/>
    <property type="match status" value="1"/>
</dbReference>
<evidence type="ECO:0000256" key="5">
    <source>
        <dbReference type="ARBA" id="ARBA00022741"/>
    </source>
</evidence>
<evidence type="ECO:0000256" key="6">
    <source>
        <dbReference type="ARBA" id="ARBA00022777"/>
    </source>
</evidence>
<evidence type="ECO:0000313" key="10">
    <source>
        <dbReference type="EMBL" id="GGC63114.1"/>
    </source>
</evidence>
<dbReference type="Pfam" id="PF07568">
    <property type="entry name" value="HisKA_2"/>
    <property type="match status" value="1"/>
</dbReference>
<gene>
    <name evidence="10" type="ORF">GCM10010994_22150</name>
</gene>
<protein>
    <recommendedName>
        <fullName evidence="2">histidine kinase</fullName>
        <ecNumber evidence="2">2.7.13.3</ecNumber>
    </recommendedName>
</protein>
<keyword evidence="8" id="KW-0472">Membrane</keyword>
<evidence type="ECO:0000256" key="3">
    <source>
        <dbReference type="ARBA" id="ARBA00022553"/>
    </source>
</evidence>